<dbReference type="InterPro" id="IPR050834">
    <property type="entry name" value="Glycosyltransf_2"/>
</dbReference>
<sequence>MGNDWSGLDTPPLGGWRPELTVSVVIPAYGSQQHLDLTLAALSRQTYPAELLEVIVVDDGSPNPLRLPQLRPSRTRIVRAEGPGWGPGHAVARGVRDAAGEIIHRLDADMVLFPDHVEALARWHHLVPYAVSLGMKRFADVAASTVTAAQVADDAAGLFTTDGTEPHDYIEDMFRRTRDLRDAGSAAFLAHVGATVAVRRELYERAGGYDPDLHLGEDTEFGYRLAQAGALFIPDRQARAWHVGPTAMTKRGERLRRFNRPFLATRMPEPRWLRKNGGTSWAVPLVTATVDVDGQPLELVRACVDGLLTGDIQVVLSGPWNRLADERRDVLDDPDLDLRLIRETYRADQRVRFVVEPPRTAFPAPFLLRVPAYARLAADTVPMLIAEAERHEAAVVLAGAVELRRTAADSRAAWSGASLEHRKVSPAAAGITDLRQLADAALAELLVDAQLSAPERWTPMVVEVGGVRTLLRAAAMVAKLTAIRAARQFGRRNQDRSSAGRVHHPSGR</sequence>
<dbReference type="EMBL" id="JBHSAY010000015">
    <property type="protein sequence ID" value="MFC4134804.1"/>
    <property type="molecule type" value="Genomic_DNA"/>
</dbReference>
<feature type="domain" description="Glycosyltransferase 2-like" evidence="1">
    <location>
        <begin position="23"/>
        <end position="132"/>
    </location>
</feature>
<protein>
    <submittedName>
        <fullName evidence="2">Glycosyltransferase</fullName>
        <ecNumber evidence="2">2.4.-.-</ecNumber>
    </submittedName>
</protein>
<dbReference type="GO" id="GO:0016757">
    <property type="term" value="F:glycosyltransferase activity"/>
    <property type="evidence" value="ECO:0007669"/>
    <property type="project" value="UniProtKB-KW"/>
</dbReference>
<gene>
    <name evidence="2" type="ORF">ACFOZ4_29700</name>
</gene>
<dbReference type="Pfam" id="PF00535">
    <property type="entry name" value="Glycos_transf_2"/>
    <property type="match status" value="1"/>
</dbReference>
<evidence type="ECO:0000313" key="2">
    <source>
        <dbReference type="EMBL" id="MFC4134804.1"/>
    </source>
</evidence>
<keyword evidence="3" id="KW-1185">Reference proteome</keyword>
<reference evidence="3" key="1">
    <citation type="journal article" date="2019" name="Int. J. Syst. Evol. Microbiol.">
        <title>The Global Catalogue of Microorganisms (GCM) 10K type strain sequencing project: providing services to taxonomists for standard genome sequencing and annotation.</title>
        <authorList>
            <consortium name="The Broad Institute Genomics Platform"/>
            <consortium name="The Broad Institute Genome Sequencing Center for Infectious Disease"/>
            <person name="Wu L."/>
            <person name="Ma J."/>
        </authorList>
    </citation>
    <scope>NUCLEOTIDE SEQUENCE [LARGE SCALE GENOMIC DNA]</scope>
    <source>
        <strain evidence="3">CGMCC 4.7289</strain>
    </source>
</reference>
<evidence type="ECO:0000259" key="1">
    <source>
        <dbReference type="Pfam" id="PF00535"/>
    </source>
</evidence>
<dbReference type="InterPro" id="IPR001173">
    <property type="entry name" value="Glyco_trans_2-like"/>
</dbReference>
<name>A0ABV8LYC0_9ACTN</name>
<evidence type="ECO:0000313" key="3">
    <source>
        <dbReference type="Proteomes" id="UP001595816"/>
    </source>
</evidence>
<keyword evidence="2" id="KW-0808">Transferase</keyword>
<proteinExistence type="predicted"/>
<dbReference type="Gene3D" id="3.90.550.10">
    <property type="entry name" value="Spore Coat Polysaccharide Biosynthesis Protein SpsA, Chain A"/>
    <property type="match status" value="1"/>
</dbReference>
<dbReference type="RefSeq" id="WP_253761058.1">
    <property type="nucleotide sequence ID" value="NZ_JAMZDZ010000001.1"/>
</dbReference>
<dbReference type="PANTHER" id="PTHR43685">
    <property type="entry name" value="GLYCOSYLTRANSFERASE"/>
    <property type="match status" value="1"/>
</dbReference>
<comment type="caution">
    <text evidence="2">The sequence shown here is derived from an EMBL/GenBank/DDBJ whole genome shotgun (WGS) entry which is preliminary data.</text>
</comment>
<organism evidence="2 3">
    <name type="scientific">Hamadaea flava</name>
    <dbReference type="NCBI Taxonomy" id="1742688"/>
    <lineage>
        <taxon>Bacteria</taxon>
        <taxon>Bacillati</taxon>
        <taxon>Actinomycetota</taxon>
        <taxon>Actinomycetes</taxon>
        <taxon>Micromonosporales</taxon>
        <taxon>Micromonosporaceae</taxon>
        <taxon>Hamadaea</taxon>
    </lineage>
</organism>
<dbReference type="SUPFAM" id="SSF53448">
    <property type="entry name" value="Nucleotide-diphospho-sugar transferases"/>
    <property type="match status" value="1"/>
</dbReference>
<dbReference type="Proteomes" id="UP001595816">
    <property type="component" value="Unassembled WGS sequence"/>
</dbReference>
<dbReference type="PANTHER" id="PTHR43685:SF3">
    <property type="entry name" value="SLR2126 PROTEIN"/>
    <property type="match status" value="1"/>
</dbReference>
<dbReference type="InterPro" id="IPR029044">
    <property type="entry name" value="Nucleotide-diphossugar_trans"/>
</dbReference>
<keyword evidence="2" id="KW-0328">Glycosyltransferase</keyword>
<dbReference type="EC" id="2.4.-.-" evidence="2"/>
<accession>A0ABV8LYC0</accession>